<feature type="chain" id="PRO_5043676162" description="Tudor domain-containing protein" evidence="5">
    <location>
        <begin position="27"/>
        <end position="139"/>
    </location>
</feature>
<dbReference type="InterPro" id="IPR041297">
    <property type="entry name" value="Crb2_Tudor"/>
</dbReference>
<dbReference type="SMART" id="SM00333">
    <property type="entry name" value="TUDOR"/>
    <property type="match status" value="1"/>
</dbReference>
<feature type="domain" description="Tudor" evidence="6">
    <location>
        <begin position="31"/>
        <end position="87"/>
    </location>
</feature>
<proteinExistence type="predicted"/>
<dbReference type="Pfam" id="PF18115">
    <property type="entry name" value="Tudor_3"/>
    <property type="match status" value="1"/>
</dbReference>
<accession>A0AAV9QW35</accession>
<keyword evidence="2" id="KW-0677">Repeat</keyword>
<dbReference type="PANTHER" id="PTHR15856:SF27">
    <property type="entry name" value="PHD FINGER PROTEIN 20"/>
    <property type="match status" value="1"/>
</dbReference>
<dbReference type="Proteomes" id="UP001311232">
    <property type="component" value="Unassembled WGS sequence"/>
</dbReference>
<dbReference type="Gene3D" id="2.30.30.140">
    <property type="match status" value="1"/>
</dbReference>
<evidence type="ECO:0000313" key="7">
    <source>
        <dbReference type="EMBL" id="KAK5600547.1"/>
    </source>
</evidence>
<dbReference type="GO" id="GO:0006357">
    <property type="term" value="P:regulation of transcription by RNA polymerase II"/>
    <property type="evidence" value="ECO:0007669"/>
    <property type="project" value="TreeGrafter"/>
</dbReference>
<dbReference type="EMBL" id="JAHHUM010002884">
    <property type="protein sequence ID" value="KAK5600547.1"/>
    <property type="molecule type" value="Genomic_DNA"/>
</dbReference>
<sequence length="139" mass="15427">MVSSSTSDMSMFYLSILLAGLNNVSAELIKTVFVPGSKVLACWTDCRFYPAKILKVNKDESYTVRFYDGVVQTVKPTKIKPFQERSRSEKSAVGSEGWEEGESEEEEQDPGGEGGEEPRQQEEEEKKGEEGETSGEGRS</sequence>
<evidence type="ECO:0000313" key="8">
    <source>
        <dbReference type="Proteomes" id="UP001311232"/>
    </source>
</evidence>
<protein>
    <recommendedName>
        <fullName evidence="6">Tudor domain-containing protein</fullName>
    </recommendedName>
</protein>
<gene>
    <name evidence="7" type="ORF">CRENBAI_014777</name>
</gene>
<dbReference type="GO" id="GO:0044545">
    <property type="term" value="C:NSL complex"/>
    <property type="evidence" value="ECO:0007669"/>
    <property type="project" value="TreeGrafter"/>
</dbReference>
<dbReference type="SUPFAM" id="SSF63748">
    <property type="entry name" value="Tudor/PWWP/MBT"/>
    <property type="match status" value="1"/>
</dbReference>
<evidence type="ECO:0000256" key="1">
    <source>
        <dbReference type="ARBA" id="ARBA00004123"/>
    </source>
</evidence>
<name>A0AAV9QW35_9TELE</name>
<dbReference type="GO" id="GO:0071339">
    <property type="term" value="C:MLL1 complex"/>
    <property type="evidence" value="ECO:0007669"/>
    <property type="project" value="TreeGrafter"/>
</dbReference>
<keyword evidence="3" id="KW-0539">Nucleus</keyword>
<keyword evidence="5" id="KW-0732">Signal</keyword>
<dbReference type="InterPro" id="IPR002999">
    <property type="entry name" value="Tudor"/>
</dbReference>
<evidence type="ECO:0000256" key="2">
    <source>
        <dbReference type="ARBA" id="ARBA00022737"/>
    </source>
</evidence>
<evidence type="ECO:0000256" key="5">
    <source>
        <dbReference type="SAM" id="SignalP"/>
    </source>
</evidence>
<reference evidence="7 8" key="1">
    <citation type="submission" date="2021-06" db="EMBL/GenBank/DDBJ databases">
        <authorList>
            <person name="Palmer J.M."/>
        </authorList>
    </citation>
    <scope>NUCLEOTIDE SEQUENCE [LARGE SCALE GENOMIC DNA]</scope>
    <source>
        <strain evidence="7 8">MEX-2019</strain>
        <tissue evidence="7">Muscle</tissue>
    </source>
</reference>
<feature type="compositionally biased region" description="Basic and acidic residues" evidence="4">
    <location>
        <begin position="81"/>
        <end position="90"/>
    </location>
</feature>
<feature type="signal peptide" evidence="5">
    <location>
        <begin position="1"/>
        <end position="26"/>
    </location>
</feature>
<feature type="compositionally biased region" description="Acidic residues" evidence="4">
    <location>
        <begin position="97"/>
        <end position="110"/>
    </location>
</feature>
<keyword evidence="8" id="KW-1185">Reference proteome</keyword>
<dbReference type="InterPro" id="IPR043449">
    <property type="entry name" value="PHF20-like"/>
</dbReference>
<comment type="caution">
    <text evidence="7">The sequence shown here is derived from an EMBL/GenBank/DDBJ whole genome shotgun (WGS) entry which is preliminary data.</text>
</comment>
<dbReference type="PANTHER" id="PTHR15856">
    <property type="entry name" value="PHD FINGER PROTEIN 20-RELATED"/>
    <property type="match status" value="1"/>
</dbReference>
<comment type="subcellular location">
    <subcellularLocation>
        <location evidence="1">Nucleus</location>
    </subcellularLocation>
</comment>
<dbReference type="AlphaFoldDB" id="A0AAV9QW35"/>
<feature type="region of interest" description="Disordered" evidence="4">
    <location>
        <begin position="78"/>
        <end position="139"/>
    </location>
</feature>
<evidence type="ECO:0000256" key="4">
    <source>
        <dbReference type="SAM" id="MobiDB-lite"/>
    </source>
</evidence>
<feature type="compositionally biased region" description="Basic and acidic residues" evidence="4">
    <location>
        <begin position="116"/>
        <end position="139"/>
    </location>
</feature>
<organism evidence="7 8">
    <name type="scientific">Crenichthys baileyi</name>
    <name type="common">White River springfish</name>
    <dbReference type="NCBI Taxonomy" id="28760"/>
    <lineage>
        <taxon>Eukaryota</taxon>
        <taxon>Metazoa</taxon>
        <taxon>Chordata</taxon>
        <taxon>Craniata</taxon>
        <taxon>Vertebrata</taxon>
        <taxon>Euteleostomi</taxon>
        <taxon>Actinopterygii</taxon>
        <taxon>Neopterygii</taxon>
        <taxon>Teleostei</taxon>
        <taxon>Neoteleostei</taxon>
        <taxon>Acanthomorphata</taxon>
        <taxon>Ovalentaria</taxon>
        <taxon>Atherinomorphae</taxon>
        <taxon>Cyprinodontiformes</taxon>
        <taxon>Goodeidae</taxon>
        <taxon>Crenichthys</taxon>
    </lineage>
</organism>
<evidence type="ECO:0000256" key="3">
    <source>
        <dbReference type="ARBA" id="ARBA00023242"/>
    </source>
</evidence>
<evidence type="ECO:0000259" key="6">
    <source>
        <dbReference type="SMART" id="SM00333"/>
    </source>
</evidence>